<keyword evidence="3" id="KW-1185">Reference proteome</keyword>
<evidence type="ECO:0000256" key="1">
    <source>
        <dbReference type="SAM" id="MobiDB-lite"/>
    </source>
</evidence>
<feature type="region of interest" description="Disordered" evidence="1">
    <location>
        <begin position="282"/>
        <end position="342"/>
    </location>
</feature>
<reference evidence="2 3" key="1">
    <citation type="submission" date="2019-04" db="EMBL/GenBank/DDBJ databases">
        <title>Chromosome genome assembly for Takifugu flavidus.</title>
        <authorList>
            <person name="Xiao S."/>
        </authorList>
    </citation>
    <scope>NUCLEOTIDE SEQUENCE [LARGE SCALE GENOMIC DNA]</scope>
    <source>
        <strain evidence="2">HTHZ2018</strain>
        <tissue evidence="2">Muscle</tissue>
    </source>
</reference>
<evidence type="ECO:0000313" key="2">
    <source>
        <dbReference type="EMBL" id="TWW62566.1"/>
    </source>
</evidence>
<accession>A0A5C6N5H4</accession>
<proteinExistence type="predicted"/>
<evidence type="ECO:0000313" key="3">
    <source>
        <dbReference type="Proteomes" id="UP000324091"/>
    </source>
</evidence>
<feature type="compositionally biased region" description="Polar residues" evidence="1">
    <location>
        <begin position="186"/>
        <end position="200"/>
    </location>
</feature>
<comment type="caution">
    <text evidence="2">The sequence shown here is derived from an EMBL/GenBank/DDBJ whole genome shotgun (WGS) entry which is preliminary data.</text>
</comment>
<sequence length="342" mass="37180">MASSLAVDESSDIRGDSSLNVTEEFLALRPVHGTTTGQDLYEEVSRCGNEMELPREKLVGWTTDGAAAMCGHRSGLVAKIREKMQEENVTAELTAHHCIIHLESLCAEALNMEHGMFTITHAGNFIRAKGLIQRQFKAFLSQWQTQRGDLPHHTEVRWLSQGKVLQRCFQLPEEIGCSWTAKGKTRLNSQTKGTNNSQDPSPHPKAKGGYPLIHRGKLQYPGTEPGSNQNCHPCPSPLTIGKSRVVESPTPLEKTGSRALAVRREPVYAAGDQTAKVPAFGRYTTHNAPDPLGPPTGGKPTGRGSHAASWGCARLDSMGRGPATRRSPTCPAPRTGSRRGPR</sequence>
<organism evidence="2 3">
    <name type="scientific">Takifugu flavidus</name>
    <name type="common">sansaifugu</name>
    <dbReference type="NCBI Taxonomy" id="433684"/>
    <lineage>
        <taxon>Eukaryota</taxon>
        <taxon>Metazoa</taxon>
        <taxon>Chordata</taxon>
        <taxon>Craniata</taxon>
        <taxon>Vertebrata</taxon>
        <taxon>Euteleostomi</taxon>
        <taxon>Actinopterygii</taxon>
        <taxon>Neopterygii</taxon>
        <taxon>Teleostei</taxon>
        <taxon>Neoteleostei</taxon>
        <taxon>Acanthomorphata</taxon>
        <taxon>Eupercaria</taxon>
        <taxon>Tetraodontiformes</taxon>
        <taxon>Tetradontoidea</taxon>
        <taxon>Tetraodontidae</taxon>
        <taxon>Takifugu</taxon>
    </lineage>
</organism>
<name>A0A5C6N5H4_9TELE</name>
<dbReference type="PANTHER" id="PTHR45913:SF11">
    <property type="entry name" value="EPM2A-INTERACTING PROTEIN 1"/>
    <property type="match status" value="1"/>
</dbReference>
<feature type="region of interest" description="Disordered" evidence="1">
    <location>
        <begin position="186"/>
        <end position="232"/>
    </location>
</feature>
<dbReference type="Proteomes" id="UP000324091">
    <property type="component" value="Chromosome 4"/>
</dbReference>
<gene>
    <name evidence="2" type="ORF">D4764_04G0012130</name>
</gene>
<dbReference type="EMBL" id="RHFK02000017">
    <property type="protein sequence ID" value="TWW62566.1"/>
    <property type="molecule type" value="Genomic_DNA"/>
</dbReference>
<dbReference type="AlphaFoldDB" id="A0A5C6N5H4"/>
<dbReference type="PANTHER" id="PTHR45913">
    <property type="entry name" value="EPM2A-INTERACTING PROTEIN 1"/>
    <property type="match status" value="1"/>
</dbReference>
<protein>
    <submittedName>
        <fullName evidence="2">Protein FAM200B</fullName>
    </submittedName>
</protein>